<keyword evidence="3 5" id="KW-0238">DNA-binding</keyword>
<dbReference type="GO" id="GO:0005829">
    <property type="term" value="C:cytosol"/>
    <property type="evidence" value="ECO:0007669"/>
    <property type="project" value="TreeGrafter"/>
</dbReference>
<name>A0AA86AP66_SULMK</name>
<sequence length="93" mass="9708">MNKSEFIQTVAEKSGLTKKATGEAVDAILEVIEASLVAGQDVNFIGFGSFRVANKAARIARVPGTDNTIDVPATKAVKFKVGKALKDSVASAK</sequence>
<accession>A0AA86AP66</accession>
<dbReference type="PANTHER" id="PTHR33175">
    <property type="entry name" value="DNA-BINDING PROTEIN HU"/>
    <property type="match status" value="1"/>
</dbReference>
<organism evidence="5 6">
    <name type="scientific">Sulfurospirillum multivorans (strain DM 12446 / JCM 15788 / NBRC 109480)</name>
    <dbReference type="NCBI Taxonomy" id="1150621"/>
    <lineage>
        <taxon>Bacteria</taxon>
        <taxon>Pseudomonadati</taxon>
        <taxon>Campylobacterota</taxon>
        <taxon>Epsilonproteobacteria</taxon>
        <taxon>Campylobacterales</taxon>
        <taxon>Sulfurospirillaceae</taxon>
        <taxon>Sulfurospirillum</taxon>
    </lineage>
</organism>
<dbReference type="PRINTS" id="PR01727">
    <property type="entry name" value="DNABINDINGHU"/>
</dbReference>
<evidence type="ECO:0000256" key="1">
    <source>
        <dbReference type="ARBA" id="ARBA00010529"/>
    </source>
</evidence>
<dbReference type="GO" id="GO:0030261">
    <property type="term" value="P:chromosome condensation"/>
    <property type="evidence" value="ECO:0007669"/>
    <property type="project" value="UniProtKB-KW"/>
</dbReference>
<dbReference type="InterPro" id="IPR000119">
    <property type="entry name" value="Hist_DNA-bd"/>
</dbReference>
<dbReference type="SMART" id="SM00411">
    <property type="entry name" value="BHL"/>
    <property type="match status" value="1"/>
</dbReference>
<evidence type="ECO:0000256" key="2">
    <source>
        <dbReference type="ARBA" id="ARBA00023067"/>
    </source>
</evidence>
<reference evidence="5 6" key="1">
    <citation type="journal article" date="2014" name="Environ. Microbiol.">
        <title>Insights into organohalide respiration and the versatile catabolism of Sulfurospirillum multivorans gained from comparative genomics and physiological studies.</title>
        <authorList>
            <person name="Goris T."/>
            <person name="Schubert T."/>
            <person name="Gadkari J."/>
            <person name="Wubet T."/>
            <person name="Tarkka M."/>
            <person name="Buscot F."/>
            <person name="Adrian L."/>
            <person name="Diekert G."/>
        </authorList>
    </citation>
    <scope>NUCLEOTIDE SEQUENCE [LARGE SCALE GENOMIC DNA]</scope>
    <source>
        <strain evidence="6">DM 12446 / JCM 15788 / NBRC 109480</strain>
    </source>
</reference>
<dbReference type="Proteomes" id="UP000019322">
    <property type="component" value="Chromosome"/>
</dbReference>
<protein>
    <submittedName>
        <fullName evidence="5">DNA-binding protein HU, epsilon-proteobacterial type</fullName>
    </submittedName>
</protein>
<dbReference type="CDD" id="cd13831">
    <property type="entry name" value="HU"/>
    <property type="match status" value="1"/>
</dbReference>
<dbReference type="SUPFAM" id="SSF47729">
    <property type="entry name" value="IHF-like DNA-binding proteins"/>
    <property type="match status" value="1"/>
</dbReference>
<dbReference type="GO" id="GO:0030527">
    <property type="term" value="F:structural constituent of chromatin"/>
    <property type="evidence" value="ECO:0007669"/>
    <property type="project" value="InterPro"/>
</dbReference>
<gene>
    <name evidence="5" type="ORF">SMUL_1778</name>
</gene>
<evidence type="ECO:0000313" key="5">
    <source>
        <dbReference type="EMBL" id="AHJ13033.1"/>
    </source>
</evidence>
<dbReference type="Gene3D" id="4.10.520.10">
    <property type="entry name" value="IHF-like DNA-binding proteins"/>
    <property type="match status" value="1"/>
</dbReference>
<dbReference type="RefSeq" id="WP_025344904.1">
    <property type="nucleotide sequence ID" value="NZ_CP007201.1"/>
</dbReference>
<dbReference type="InterPro" id="IPR010992">
    <property type="entry name" value="IHF-like_DNA-bd_dom_sf"/>
</dbReference>
<dbReference type="KEGG" id="smul:SMUL_1778"/>
<proteinExistence type="inferred from homology"/>
<evidence type="ECO:0000256" key="4">
    <source>
        <dbReference type="RuleBase" id="RU003939"/>
    </source>
</evidence>
<dbReference type="EMBL" id="CP007201">
    <property type="protein sequence ID" value="AHJ13033.1"/>
    <property type="molecule type" value="Genomic_DNA"/>
</dbReference>
<dbReference type="AlphaFoldDB" id="A0AA86AP66"/>
<dbReference type="GO" id="GO:0003677">
    <property type="term" value="F:DNA binding"/>
    <property type="evidence" value="ECO:0007669"/>
    <property type="project" value="UniProtKB-KW"/>
</dbReference>
<dbReference type="Pfam" id="PF00216">
    <property type="entry name" value="Bac_DNA_binding"/>
    <property type="match status" value="1"/>
</dbReference>
<comment type="similarity">
    <text evidence="1 4">Belongs to the bacterial histone-like protein family.</text>
</comment>
<evidence type="ECO:0000313" key="6">
    <source>
        <dbReference type="Proteomes" id="UP000019322"/>
    </source>
</evidence>
<keyword evidence="2" id="KW-0226">DNA condensation</keyword>
<evidence type="ECO:0000256" key="3">
    <source>
        <dbReference type="ARBA" id="ARBA00023125"/>
    </source>
</evidence>
<dbReference type="PANTHER" id="PTHR33175:SF3">
    <property type="entry name" value="DNA-BINDING PROTEIN HU-BETA"/>
    <property type="match status" value="1"/>
</dbReference>